<evidence type="ECO:0000313" key="1">
    <source>
        <dbReference type="EMBL" id="GFR64730.1"/>
    </source>
</evidence>
<name>A0AAV4EWL7_9GAST</name>
<comment type="caution">
    <text evidence="1">The sequence shown here is derived from an EMBL/GenBank/DDBJ whole genome shotgun (WGS) entry which is preliminary data.</text>
</comment>
<dbReference type="PANTHER" id="PTHR47510:SF3">
    <property type="entry name" value="ENDO_EXONUCLEASE_PHOSPHATASE DOMAIN-CONTAINING PROTEIN"/>
    <property type="match status" value="1"/>
</dbReference>
<protein>
    <submittedName>
        <fullName evidence="1">Endonuclease domain of the non-LTR retrotransposon LINE-1</fullName>
    </submittedName>
</protein>
<gene>
    <name evidence="1" type="ORF">ElyMa_001931000</name>
</gene>
<dbReference type="EMBL" id="BMAT01003904">
    <property type="protein sequence ID" value="GFR64730.1"/>
    <property type="molecule type" value="Genomic_DNA"/>
</dbReference>
<organism evidence="1 2">
    <name type="scientific">Elysia marginata</name>
    <dbReference type="NCBI Taxonomy" id="1093978"/>
    <lineage>
        <taxon>Eukaryota</taxon>
        <taxon>Metazoa</taxon>
        <taxon>Spiralia</taxon>
        <taxon>Lophotrochozoa</taxon>
        <taxon>Mollusca</taxon>
        <taxon>Gastropoda</taxon>
        <taxon>Heterobranchia</taxon>
        <taxon>Euthyneura</taxon>
        <taxon>Panpulmonata</taxon>
        <taxon>Sacoglossa</taxon>
        <taxon>Placobranchoidea</taxon>
        <taxon>Plakobranchidae</taxon>
        <taxon>Elysia</taxon>
    </lineage>
</organism>
<dbReference type="Gene3D" id="3.60.10.10">
    <property type="entry name" value="Endonuclease/exonuclease/phosphatase"/>
    <property type="match status" value="1"/>
</dbReference>
<keyword evidence="2" id="KW-1185">Reference proteome</keyword>
<accession>A0AAV4EWL7</accession>
<keyword evidence="1" id="KW-0540">Nuclease</keyword>
<keyword evidence="1" id="KW-0378">Hydrolase</keyword>
<dbReference type="PANTHER" id="PTHR47510">
    <property type="entry name" value="REVERSE TRANSCRIPTASE DOMAIN-CONTAINING PROTEIN"/>
    <property type="match status" value="1"/>
</dbReference>
<reference evidence="1 2" key="1">
    <citation type="journal article" date="2021" name="Elife">
        <title>Chloroplast acquisition without the gene transfer in kleptoplastic sea slugs, Plakobranchus ocellatus.</title>
        <authorList>
            <person name="Maeda T."/>
            <person name="Takahashi S."/>
            <person name="Yoshida T."/>
            <person name="Shimamura S."/>
            <person name="Takaki Y."/>
            <person name="Nagai Y."/>
            <person name="Toyoda A."/>
            <person name="Suzuki Y."/>
            <person name="Arimoto A."/>
            <person name="Ishii H."/>
            <person name="Satoh N."/>
            <person name="Nishiyama T."/>
            <person name="Hasebe M."/>
            <person name="Maruyama T."/>
            <person name="Minagawa J."/>
            <person name="Obokata J."/>
            <person name="Shigenobu S."/>
        </authorList>
    </citation>
    <scope>NUCLEOTIDE SEQUENCE [LARGE SCALE GENOMIC DNA]</scope>
</reference>
<dbReference type="Proteomes" id="UP000762676">
    <property type="component" value="Unassembled WGS sequence"/>
</dbReference>
<dbReference type="GO" id="GO:0004519">
    <property type="term" value="F:endonuclease activity"/>
    <property type="evidence" value="ECO:0007669"/>
    <property type="project" value="UniProtKB-KW"/>
</dbReference>
<keyword evidence="1" id="KW-0255">Endonuclease</keyword>
<dbReference type="InterPro" id="IPR036691">
    <property type="entry name" value="Endo/exonu/phosph_ase_sf"/>
</dbReference>
<dbReference type="AlphaFoldDB" id="A0AAV4EWL7"/>
<evidence type="ECO:0000313" key="2">
    <source>
        <dbReference type="Proteomes" id="UP000762676"/>
    </source>
</evidence>
<dbReference type="SUPFAM" id="SSF56219">
    <property type="entry name" value="DNase I-like"/>
    <property type="match status" value="1"/>
</dbReference>
<proteinExistence type="predicted"/>
<sequence>MWADNSNFSTKSKCCLKARKQGRKGGVRERLKRRRSRPFLPELIIGNARSPNNKIDELRACTKYLNEYRCASLLCFSETWFAESASDSSFDIDNFCQKRLDRTKASNKSRGGGTCLYVNEKWCHPNNVHVKQQLCTPDLEMLTVVLRPFYLPREFAKVTVNVVYVHPKANTIAAMSTVTNHVHEQQNQSPDGVLLVTGDFNAASLKDYLLNYQQYVDMPTRGNKTRPWKHSGSL</sequence>